<feature type="transmembrane region" description="Helical" evidence="1">
    <location>
        <begin position="27"/>
        <end position="45"/>
    </location>
</feature>
<evidence type="ECO:0000313" key="5">
    <source>
        <dbReference type="Proteomes" id="UP000277577"/>
    </source>
</evidence>
<keyword evidence="5" id="KW-1185">Reference proteome</keyword>
<protein>
    <submittedName>
        <fullName evidence="2">Uncharacterized protein</fullName>
    </submittedName>
</protein>
<proteinExistence type="predicted"/>
<reference evidence="2 4" key="1">
    <citation type="submission" date="2015-11" db="EMBL/GenBank/DDBJ databases">
        <title>Genomic analysis of 38 Legionella species identifies large and diverse effector repertoires.</title>
        <authorList>
            <person name="Burstein D."/>
            <person name="Amaro F."/>
            <person name="Zusman T."/>
            <person name="Lifshitz Z."/>
            <person name="Cohen O."/>
            <person name="Gilbert J.A."/>
            <person name="Pupko T."/>
            <person name="Shuman H.A."/>
            <person name="Segal G."/>
        </authorList>
    </citation>
    <scope>NUCLEOTIDE SEQUENCE [LARGE SCALE GENOMIC DNA]</scope>
    <source>
        <strain evidence="2 4">ORW</strain>
    </source>
</reference>
<dbReference type="Proteomes" id="UP000277577">
    <property type="component" value="Chromosome"/>
</dbReference>
<dbReference type="STRING" id="28084.Lche_2371"/>
<organism evidence="2 4">
    <name type="scientific">Legionella cherrii</name>
    <dbReference type="NCBI Taxonomy" id="28084"/>
    <lineage>
        <taxon>Bacteria</taxon>
        <taxon>Pseudomonadati</taxon>
        <taxon>Pseudomonadota</taxon>
        <taxon>Gammaproteobacteria</taxon>
        <taxon>Legionellales</taxon>
        <taxon>Legionellaceae</taxon>
        <taxon>Legionella</taxon>
    </lineage>
</organism>
<dbReference type="AlphaFoldDB" id="A0A0W0S9X6"/>
<dbReference type="EMBL" id="LNXW01000013">
    <property type="protein sequence ID" value="KTC80351.1"/>
    <property type="molecule type" value="Genomic_DNA"/>
</dbReference>
<evidence type="ECO:0000313" key="2">
    <source>
        <dbReference type="EMBL" id="KTC80351.1"/>
    </source>
</evidence>
<gene>
    <name evidence="2" type="ORF">Lche_2371</name>
    <name evidence="3" type="ORF">NCTC11976_03013</name>
</gene>
<accession>A0A0W0S9X6</accession>
<dbReference type="EMBL" id="LR134173">
    <property type="protein sequence ID" value="VEB38978.1"/>
    <property type="molecule type" value="Genomic_DNA"/>
</dbReference>
<evidence type="ECO:0000313" key="4">
    <source>
        <dbReference type="Proteomes" id="UP000054921"/>
    </source>
</evidence>
<evidence type="ECO:0000313" key="3">
    <source>
        <dbReference type="EMBL" id="VEB38978.1"/>
    </source>
</evidence>
<evidence type="ECO:0000256" key="1">
    <source>
        <dbReference type="SAM" id="Phobius"/>
    </source>
</evidence>
<sequence length="79" mass="9204">MDKKLRFQSNKVAEHQEYFAQSKLTRFHVPTLLLLVSAFFIGWKLERKHWSGKIGQQLVDVGTFALLNSFKKVVLTLLK</sequence>
<keyword evidence="1" id="KW-0812">Transmembrane</keyword>
<keyword evidence="1" id="KW-1133">Transmembrane helix</keyword>
<reference evidence="3 5" key="2">
    <citation type="submission" date="2018-12" db="EMBL/GenBank/DDBJ databases">
        <authorList>
            <consortium name="Pathogen Informatics"/>
        </authorList>
    </citation>
    <scope>NUCLEOTIDE SEQUENCE [LARGE SCALE GENOMIC DNA]</scope>
    <source>
        <strain evidence="3 5">NCTC11976</strain>
    </source>
</reference>
<name>A0A0W0S9X6_9GAMM</name>
<keyword evidence="1" id="KW-0472">Membrane</keyword>
<dbReference type="Proteomes" id="UP000054921">
    <property type="component" value="Unassembled WGS sequence"/>
</dbReference>